<reference evidence="1 2" key="1">
    <citation type="journal article" date="2022" name="Plant J.">
        <title>Chromosome-level genome of Camellia lanceoleosa provides a valuable resource for understanding genome evolution and self-incompatibility.</title>
        <authorList>
            <person name="Gong W."/>
            <person name="Xiao S."/>
            <person name="Wang L."/>
            <person name="Liao Z."/>
            <person name="Chang Y."/>
            <person name="Mo W."/>
            <person name="Hu G."/>
            <person name="Li W."/>
            <person name="Zhao G."/>
            <person name="Zhu H."/>
            <person name="Hu X."/>
            <person name="Ji K."/>
            <person name="Xiang X."/>
            <person name="Song Q."/>
            <person name="Yuan D."/>
            <person name="Jin S."/>
            <person name="Zhang L."/>
        </authorList>
    </citation>
    <scope>NUCLEOTIDE SEQUENCE [LARGE SCALE GENOMIC DNA]</scope>
    <source>
        <strain evidence="1">SQ_2022a</strain>
    </source>
</reference>
<gene>
    <name evidence="1" type="ORF">LOK49_LG04G01251</name>
</gene>
<name>A0ACC0I2A1_9ERIC</name>
<accession>A0ACC0I2A1</accession>
<comment type="caution">
    <text evidence="1">The sequence shown here is derived from an EMBL/GenBank/DDBJ whole genome shotgun (WGS) entry which is preliminary data.</text>
</comment>
<sequence>MTLSLSHYYTTPPTKRTQTQLPEGTMTMDPPPCSTNPSSSSSSSSSSSLRWAILRNAFLPHPPSPDPDKQSEMGIKSISRRAIRGFNLIQFHVKEENSDSLSTSRDVCVFYTLPINGSPKLCLFQRADNHADLYDFEICNSYNIDNTGLVCRWPSEDVLAYYCLSHVDIFRSKKVIELGSGYGLAGLVIAAVTDALEVVISDGNPQVVDYIQRNINANSGAFGGTLVKSMILHWDQREISDNSNSFDVIVASDCTFFKEFHKGLAQTVKFLLKSKGPSEAIFFSPKRGDSLDKFLVEIKEIGLHFSMTEIYDTQIWKRHQGFLNGNNAWPNYEKDHCYPLLTTAHHFLPSLLVGPGNTCIPHFFHCIS</sequence>
<keyword evidence="2" id="KW-1185">Reference proteome</keyword>
<protein>
    <submittedName>
        <fullName evidence="1">Calmodulin-lysine N-methyltransferase</fullName>
    </submittedName>
</protein>
<evidence type="ECO:0000313" key="2">
    <source>
        <dbReference type="Proteomes" id="UP001060215"/>
    </source>
</evidence>
<dbReference type="EMBL" id="CM045759">
    <property type="protein sequence ID" value="KAI8018261.1"/>
    <property type="molecule type" value="Genomic_DNA"/>
</dbReference>
<evidence type="ECO:0000313" key="1">
    <source>
        <dbReference type="EMBL" id="KAI8018261.1"/>
    </source>
</evidence>
<dbReference type="Proteomes" id="UP001060215">
    <property type="component" value="Chromosome 2"/>
</dbReference>
<proteinExistence type="predicted"/>
<organism evidence="1 2">
    <name type="scientific">Camellia lanceoleosa</name>
    <dbReference type="NCBI Taxonomy" id="1840588"/>
    <lineage>
        <taxon>Eukaryota</taxon>
        <taxon>Viridiplantae</taxon>
        <taxon>Streptophyta</taxon>
        <taxon>Embryophyta</taxon>
        <taxon>Tracheophyta</taxon>
        <taxon>Spermatophyta</taxon>
        <taxon>Magnoliopsida</taxon>
        <taxon>eudicotyledons</taxon>
        <taxon>Gunneridae</taxon>
        <taxon>Pentapetalae</taxon>
        <taxon>asterids</taxon>
        <taxon>Ericales</taxon>
        <taxon>Theaceae</taxon>
        <taxon>Camellia</taxon>
    </lineage>
</organism>